<protein>
    <submittedName>
        <fullName evidence="1">Uncharacterized protein</fullName>
    </submittedName>
</protein>
<evidence type="ECO:0000313" key="1">
    <source>
        <dbReference type="EMBL" id="KYO44914.1"/>
    </source>
</evidence>
<sequence length="104" mass="11765">MNISEGFLELHCNKYGELHFHYFYIVGILQKELEFCFLLPNSLRNGCVKSVEQEETEVSPFLPPMAEVHVGTDTGKIQHSPLQEVTFSADSLVALVQTYPYLAS</sequence>
<proteinExistence type="predicted"/>
<keyword evidence="2" id="KW-1185">Reference proteome</keyword>
<gene>
    <name evidence="1" type="ORF">Y1Q_0022985</name>
</gene>
<dbReference type="AlphaFoldDB" id="A0A151P7B1"/>
<organism evidence="1 2">
    <name type="scientific">Alligator mississippiensis</name>
    <name type="common">American alligator</name>
    <dbReference type="NCBI Taxonomy" id="8496"/>
    <lineage>
        <taxon>Eukaryota</taxon>
        <taxon>Metazoa</taxon>
        <taxon>Chordata</taxon>
        <taxon>Craniata</taxon>
        <taxon>Vertebrata</taxon>
        <taxon>Euteleostomi</taxon>
        <taxon>Archelosauria</taxon>
        <taxon>Archosauria</taxon>
        <taxon>Crocodylia</taxon>
        <taxon>Alligatoridae</taxon>
        <taxon>Alligatorinae</taxon>
        <taxon>Alligator</taxon>
    </lineage>
</organism>
<name>A0A151P7B1_ALLMI</name>
<reference evidence="1 2" key="1">
    <citation type="journal article" date="2012" name="Genome Biol.">
        <title>Sequencing three crocodilian genomes to illuminate the evolution of archosaurs and amniotes.</title>
        <authorList>
            <person name="St John J.A."/>
            <person name="Braun E.L."/>
            <person name="Isberg S.R."/>
            <person name="Miles L.G."/>
            <person name="Chong A.Y."/>
            <person name="Gongora J."/>
            <person name="Dalzell P."/>
            <person name="Moran C."/>
            <person name="Bed'hom B."/>
            <person name="Abzhanov A."/>
            <person name="Burgess S.C."/>
            <person name="Cooksey A.M."/>
            <person name="Castoe T.A."/>
            <person name="Crawford N.G."/>
            <person name="Densmore L.D."/>
            <person name="Drew J.C."/>
            <person name="Edwards S.V."/>
            <person name="Faircloth B.C."/>
            <person name="Fujita M.K."/>
            <person name="Greenwold M.J."/>
            <person name="Hoffmann F.G."/>
            <person name="Howard J.M."/>
            <person name="Iguchi T."/>
            <person name="Janes D.E."/>
            <person name="Khan S.Y."/>
            <person name="Kohno S."/>
            <person name="de Koning A.J."/>
            <person name="Lance S.L."/>
            <person name="McCarthy F.M."/>
            <person name="McCormack J.E."/>
            <person name="Merchant M.E."/>
            <person name="Peterson D.G."/>
            <person name="Pollock D.D."/>
            <person name="Pourmand N."/>
            <person name="Raney B.J."/>
            <person name="Roessler K.A."/>
            <person name="Sanford J.R."/>
            <person name="Sawyer R.H."/>
            <person name="Schmidt C.J."/>
            <person name="Triplett E.W."/>
            <person name="Tuberville T.D."/>
            <person name="Venegas-Anaya M."/>
            <person name="Howard J.T."/>
            <person name="Jarvis E.D."/>
            <person name="Guillette L.J.Jr."/>
            <person name="Glenn T.C."/>
            <person name="Green R.E."/>
            <person name="Ray D.A."/>
        </authorList>
    </citation>
    <scope>NUCLEOTIDE SEQUENCE [LARGE SCALE GENOMIC DNA]</scope>
    <source>
        <strain evidence="1">KSC_2009_1</strain>
    </source>
</reference>
<accession>A0A151P7B1</accession>
<evidence type="ECO:0000313" key="2">
    <source>
        <dbReference type="Proteomes" id="UP000050525"/>
    </source>
</evidence>
<dbReference type="Proteomes" id="UP000050525">
    <property type="component" value="Unassembled WGS sequence"/>
</dbReference>
<dbReference type="EMBL" id="AKHW03000640">
    <property type="protein sequence ID" value="KYO44914.1"/>
    <property type="molecule type" value="Genomic_DNA"/>
</dbReference>
<comment type="caution">
    <text evidence="1">The sequence shown here is derived from an EMBL/GenBank/DDBJ whole genome shotgun (WGS) entry which is preliminary data.</text>
</comment>